<dbReference type="PROSITE" id="PS51123">
    <property type="entry name" value="OMPA_2"/>
    <property type="match status" value="1"/>
</dbReference>
<feature type="signal peptide" evidence="2">
    <location>
        <begin position="1"/>
        <end position="19"/>
    </location>
</feature>
<gene>
    <name evidence="4" type="ORF">DFH01_24150</name>
</gene>
<dbReference type="SUPFAM" id="SSF103088">
    <property type="entry name" value="OmpA-like"/>
    <property type="match status" value="1"/>
</dbReference>
<keyword evidence="5" id="KW-1185">Reference proteome</keyword>
<dbReference type="EMBL" id="QGNA01000006">
    <property type="protein sequence ID" value="PWS34627.1"/>
    <property type="molecule type" value="Genomic_DNA"/>
</dbReference>
<keyword evidence="1" id="KW-0472">Membrane</keyword>
<dbReference type="Pfam" id="PF00691">
    <property type="entry name" value="OmpA"/>
    <property type="match status" value="1"/>
</dbReference>
<dbReference type="GO" id="GO:0016020">
    <property type="term" value="C:membrane"/>
    <property type="evidence" value="ECO:0007669"/>
    <property type="project" value="UniProtKB-UniRule"/>
</dbReference>
<dbReference type="PROSITE" id="PS51257">
    <property type="entry name" value="PROKAR_LIPOPROTEIN"/>
    <property type="match status" value="1"/>
</dbReference>
<sequence>MRRRAALAAIAALSPALLAACAQPGAPDGNLAQQPVRVVFFEEDSVEISPTAANVIQDAAQVARRFPDAPVRVLGFIAPDPLNAPTVVQALRLSRVRADRVAAELASLGVARDRIQVRGRGTAEVADARLEARRVEIHIGPN</sequence>
<evidence type="ECO:0000313" key="4">
    <source>
        <dbReference type="EMBL" id="PWS34627.1"/>
    </source>
</evidence>
<dbReference type="InterPro" id="IPR006665">
    <property type="entry name" value="OmpA-like"/>
</dbReference>
<evidence type="ECO:0000313" key="5">
    <source>
        <dbReference type="Proteomes" id="UP000245765"/>
    </source>
</evidence>
<proteinExistence type="predicted"/>
<accession>A0A317F9D2</accession>
<evidence type="ECO:0000259" key="3">
    <source>
        <dbReference type="PROSITE" id="PS51123"/>
    </source>
</evidence>
<protein>
    <submittedName>
        <fullName evidence="4">Cell envelope biogenesis protein OmpA</fullName>
    </submittedName>
</protein>
<dbReference type="OrthoDB" id="7273828at2"/>
<feature type="chain" id="PRO_5016436503" evidence="2">
    <location>
        <begin position="20"/>
        <end position="142"/>
    </location>
</feature>
<dbReference type="InterPro" id="IPR036737">
    <property type="entry name" value="OmpA-like_sf"/>
</dbReference>
<comment type="caution">
    <text evidence="4">The sequence shown here is derived from an EMBL/GenBank/DDBJ whole genome shotgun (WGS) entry which is preliminary data.</text>
</comment>
<dbReference type="AlphaFoldDB" id="A0A317F9D2"/>
<dbReference type="RefSeq" id="WP_109873078.1">
    <property type="nucleotide sequence ID" value="NZ_QGNA01000006.1"/>
</dbReference>
<organism evidence="4 5">
    <name type="scientific">Falsiroseomonas bella</name>
    <dbReference type="NCBI Taxonomy" id="2184016"/>
    <lineage>
        <taxon>Bacteria</taxon>
        <taxon>Pseudomonadati</taxon>
        <taxon>Pseudomonadota</taxon>
        <taxon>Alphaproteobacteria</taxon>
        <taxon>Acetobacterales</taxon>
        <taxon>Roseomonadaceae</taxon>
        <taxon>Falsiroseomonas</taxon>
    </lineage>
</organism>
<dbReference type="Gene3D" id="3.30.1330.60">
    <property type="entry name" value="OmpA-like domain"/>
    <property type="match status" value="1"/>
</dbReference>
<feature type="domain" description="OmpA-like" evidence="3">
    <location>
        <begin position="28"/>
        <end position="142"/>
    </location>
</feature>
<dbReference type="Proteomes" id="UP000245765">
    <property type="component" value="Unassembled WGS sequence"/>
</dbReference>
<reference evidence="5" key="1">
    <citation type="submission" date="2018-05" db="EMBL/GenBank/DDBJ databases">
        <authorList>
            <person name="Du Z."/>
            <person name="Wang X."/>
        </authorList>
    </citation>
    <scope>NUCLEOTIDE SEQUENCE [LARGE SCALE GENOMIC DNA]</scope>
    <source>
        <strain evidence="5">CQN31</strain>
    </source>
</reference>
<keyword evidence="2" id="KW-0732">Signal</keyword>
<evidence type="ECO:0000256" key="2">
    <source>
        <dbReference type="SAM" id="SignalP"/>
    </source>
</evidence>
<name>A0A317F9D2_9PROT</name>
<evidence type="ECO:0000256" key="1">
    <source>
        <dbReference type="PROSITE-ProRule" id="PRU00473"/>
    </source>
</evidence>